<keyword evidence="5" id="KW-0732">Signal</keyword>
<feature type="domain" description="Cytochrome c" evidence="6">
    <location>
        <begin position="35"/>
        <end position="113"/>
    </location>
</feature>
<name>A0ABV6EL74_9BRAD</name>
<evidence type="ECO:0000256" key="5">
    <source>
        <dbReference type="SAM" id="SignalP"/>
    </source>
</evidence>
<keyword evidence="2 4" id="KW-0479">Metal-binding</keyword>
<dbReference type="SUPFAM" id="SSF46626">
    <property type="entry name" value="Cytochrome c"/>
    <property type="match status" value="1"/>
</dbReference>
<evidence type="ECO:0000256" key="4">
    <source>
        <dbReference type="PROSITE-ProRule" id="PRU00433"/>
    </source>
</evidence>
<feature type="signal peptide" evidence="5">
    <location>
        <begin position="1"/>
        <end position="28"/>
    </location>
</feature>
<proteinExistence type="predicted"/>
<evidence type="ECO:0000259" key="6">
    <source>
        <dbReference type="PROSITE" id="PS51007"/>
    </source>
</evidence>
<comment type="caution">
    <text evidence="7">The sequence shown here is derived from an EMBL/GenBank/DDBJ whole genome shotgun (WGS) entry which is preliminary data.</text>
</comment>
<keyword evidence="1 4" id="KW-0349">Heme</keyword>
<dbReference type="InterPro" id="IPR009056">
    <property type="entry name" value="Cyt_c-like_dom"/>
</dbReference>
<protein>
    <submittedName>
        <fullName evidence="7">C-type cytochrome</fullName>
    </submittedName>
</protein>
<dbReference type="InterPro" id="IPR036909">
    <property type="entry name" value="Cyt_c-like_dom_sf"/>
</dbReference>
<keyword evidence="8" id="KW-1185">Reference proteome</keyword>
<evidence type="ECO:0000256" key="2">
    <source>
        <dbReference type="ARBA" id="ARBA00022723"/>
    </source>
</evidence>
<evidence type="ECO:0000313" key="7">
    <source>
        <dbReference type="EMBL" id="MFC0238955.1"/>
    </source>
</evidence>
<reference evidence="7 8" key="1">
    <citation type="submission" date="2024-09" db="EMBL/GenBank/DDBJ databases">
        <authorList>
            <person name="Sun Q."/>
            <person name="Mori K."/>
        </authorList>
    </citation>
    <scope>NUCLEOTIDE SEQUENCE [LARGE SCALE GENOMIC DNA]</scope>
    <source>
        <strain evidence="7 8">KCTC 23279</strain>
    </source>
</reference>
<dbReference type="EMBL" id="JBHLWM010000001">
    <property type="protein sequence ID" value="MFC0238955.1"/>
    <property type="molecule type" value="Genomic_DNA"/>
</dbReference>
<dbReference type="Proteomes" id="UP001589775">
    <property type="component" value="Unassembled WGS sequence"/>
</dbReference>
<accession>A0ABV6EL74</accession>
<feature type="chain" id="PRO_5046240654" evidence="5">
    <location>
        <begin position="29"/>
        <end position="115"/>
    </location>
</feature>
<evidence type="ECO:0000256" key="1">
    <source>
        <dbReference type="ARBA" id="ARBA00022617"/>
    </source>
</evidence>
<keyword evidence="3 4" id="KW-0408">Iron</keyword>
<organism evidence="7 8">
    <name type="scientific">Rhodopseudomonas telluris</name>
    <dbReference type="NCBI Taxonomy" id="644215"/>
    <lineage>
        <taxon>Bacteria</taxon>
        <taxon>Pseudomonadati</taxon>
        <taxon>Pseudomonadota</taxon>
        <taxon>Alphaproteobacteria</taxon>
        <taxon>Hyphomicrobiales</taxon>
        <taxon>Nitrobacteraceae</taxon>
        <taxon>Rhodopseudomonas</taxon>
    </lineage>
</organism>
<dbReference type="PROSITE" id="PS51007">
    <property type="entry name" value="CYTC"/>
    <property type="match status" value="1"/>
</dbReference>
<sequence>MSRSAIRPLATAALALTAVLLMPRLHRADATTLSDAVVAGHRLAASWCKECHAIEPGDSTSGKGPAFQRIADMPSATELSLKVFLRSNHTNMPNFVIAPGDADEIVRYILSLKRN</sequence>
<evidence type="ECO:0000256" key="3">
    <source>
        <dbReference type="ARBA" id="ARBA00023004"/>
    </source>
</evidence>
<dbReference type="RefSeq" id="WP_378383305.1">
    <property type="nucleotide sequence ID" value="NZ_JBHLWM010000001.1"/>
</dbReference>
<dbReference type="Gene3D" id="1.10.760.10">
    <property type="entry name" value="Cytochrome c-like domain"/>
    <property type="match status" value="1"/>
</dbReference>
<gene>
    <name evidence="7" type="ORF">ACFFJ6_00685</name>
</gene>
<evidence type="ECO:0000313" key="8">
    <source>
        <dbReference type="Proteomes" id="UP001589775"/>
    </source>
</evidence>